<keyword evidence="6 7" id="KW-0472">Membrane</keyword>
<proteinExistence type="predicted"/>
<keyword evidence="2" id="KW-0813">Transport</keyword>
<dbReference type="Proteomes" id="UP001596067">
    <property type="component" value="Unassembled WGS sequence"/>
</dbReference>
<feature type="transmembrane region" description="Helical" evidence="7">
    <location>
        <begin position="94"/>
        <end position="112"/>
    </location>
</feature>
<dbReference type="PROSITE" id="PS50850">
    <property type="entry name" value="MFS"/>
    <property type="match status" value="1"/>
</dbReference>
<comment type="caution">
    <text evidence="9">The sequence shown here is derived from an EMBL/GenBank/DDBJ whole genome shotgun (WGS) entry which is preliminary data.</text>
</comment>
<evidence type="ECO:0000313" key="10">
    <source>
        <dbReference type="Proteomes" id="UP001596067"/>
    </source>
</evidence>
<feature type="transmembrane region" description="Helical" evidence="7">
    <location>
        <begin position="242"/>
        <end position="267"/>
    </location>
</feature>
<name>A0ABW1F460_9ACTN</name>
<keyword evidence="4 7" id="KW-0812">Transmembrane</keyword>
<evidence type="ECO:0000259" key="8">
    <source>
        <dbReference type="PROSITE" id="PS50850"/>
    </source>
</evidence>
<dbReference type="InterPro" id="IPR036259">
    <property type="entry name" value="MFS_trans_sf"/>
</dbReference>
<evidence type="ECO:0000256" key="2">
    <source>
        <dbReference type="ARBA" id="ARBA00022448"/>
    </source>
</evidence>
<keyword evidence="10" id="KW-1185">Reference proteome</keyword>
<comment type="subcellular location">
    <subcellularLocation>
        <location evidence="1">Cell membrane</location>
        <topology evidence="1">Multi-pass membrane protein</topology>
    </subcellularLocation>
</comment>
<feature type="non-terminal residue" evidence="9">
    <location>
        <position position="290"/>
    </location>
</feature>
<feature type="transmembrane region" description="Helical" evidence="7">
    <location>
        <begin position="155"/>
        <end position="176"/>
    </location>
</feature>
<evidence type="ECO:0000256" key="5">
    <source>
        <dbReference type="ARBA" id="ARBA00022989"/>
    </source>
</evidence>
<feature type="transmembrane region" description="Helical" evidence="7">
    <location>
        <begin position="59"/>
        <end position="82"/>
    </location>
</feature>
<dbReference type="InterPro" id="IPR050171">
    <property type="entry name" value="MFS_Transporters"/>
</dbReference>
<keyword evidence="5 7" id="KW-1133">Transmembrane helix</keyword>
<dbReference type="Gene3D" id="1.20.1250.20">
    <property type="entry name" value="MFS general substrate transporter like domains"/>
    <property type="match status" value="1"/>
</dbReference>
<keyword evidence="3" id="KW-1003">Cell membrane</keyword>
<protein>
    <submittedName>
        <fullName evidence="9">MFS transporter</fullName>
    </submittedName>
</protein>
<dbReference type="Pfam" id="PF07690">
    <property type="entry name" value="MFS_1"/>
    <property type="match status" value="1"/>
</dbReference>
<evidence type="ECO:0000256" key="1">
    <source>
        <dbReference type="ARBA" id="ARBA00004651"/>
    </source>
</evidence>
<organism evidence="9 10">
    <name type="scientific">Kitasatospora aburaviensis</name>
    <dbReference type="NCBI Taxonomy" id="67265"/>
    <lineage>
        <taxon>Bacteria</taxon>
        <taxon>Bacillati</taxon>
        <taxon>Actinomycetota</taxon>
        <taxon>Actinomycetes</taxon>
        <taxon>Kitasatosporales</taxon>
        <taxon>Streptomycetaceae</taxon>
        <taxon>Kitasatospora</taxon>
    </lineage>
</organism>
<dbReference type="PANTHER" id="PTHR23517:SF2">
    <property type="entry name" value="MULTIDRUG RESISTANCE PROTEIN MDTH"/>
    <property type="match status" value="1"/>
</dbReference>
<dbReference type="InterPro" id="IPR011701">
    <property type="entry name" value="MFS"/>
</dbReference>
<evidence type="ECO:0000256" key="3">
    <source>
        <dbReference type="ARBA" id="ARBA00022475"/>
    </source>
</evidence>
<gene>
    <name evidence="9" type="ORF">ACFP0N_26805</name>
</gene>
<evidence type="ECO:0000256" key="6">
    <source>
        <dbReference type="ARBA" id="ARBA00023136"/>
    </source>
</evidence>
<accession>A0ABW1F460</accession>
<evidence type="ECO:0000256" key="7">
    <source>
        <dbReference type="SAM" id="Phobius"/>
    </source>
</evidence>
<evidence type="ECO:0000313" key="9">
    <source>
        <dbReference type="EMBL" id="MFC5888583.1"/>
    </source>
</evidence>
<dbReference type="PANTHER" id="PTHR23517">
    <property type="entry name" value="RESISTANCE PROTEIN MDTM, PUTATIVE-RELATED-RELATED"/>
    <property type="match status" value="1"/>
</dbReference>
<reference evidence="10" key="1">
    <citation type="journal article" date="2019" name="Int. J. Syst. Evol. Microbiol.">
        <title>The Global Catalogue of Microorganisms (GCM) 10K type strain sequencing project: providing services to taxonomists for standard genome sequencing and annotation.</title>
        <authorList>
            <consortium name="The Broad Institute Genomics Platform"/>
            <consortium name="The Broad Institute Genome Sequencing Center for Infectious Disease"/>
            <person name="Wu L."/>
            <person name="Ma J."/>
        </authorList>
    </citation>
    <scope>NUCLEOTIDE SEQUENCE [LARGE SCALE GENOMIC DNA]</scope>
    <source>
        <strain evidence="10">CGMCC 4.1469</strain>
    </source>
</reference>
<evidence type="ECO:0000256" key="4">
    <source>
        <dbReference type="ARBA" id="ARBA00022692"/>
    </source>
</evidence>
<sequence>MTTTATPPRAAGLLGRLTATLLPASRQGRIMAAGTTVDAVANGLYLATATLYFVRYLDITAVAVGTAIAAANIVGLLSPLVFGPLADRLGARPVYVALTLVRGAGFIGYALVGSYAGYLVVTCLIIAAARACSPLLQVIVGEFEGAAERTRTMASLRAITNIGLTAGFLLAALVQAAHSRAAFVALFLFNAAAFAAVALAVVRAGRVAGGAAAPGEDAATPAAAANAGNGGGDGSPYRDRRFLLVTAANAVLMLHDCVLFILLPLWVVERAGLPASASSGLLAVNTVLTV</sequence>
<dbReference type="SUPFAM" id="SSF103473">
    <property type="entry name" value="MFS general substrate transporter"/>
    <property type="match status" value="1"/>
</dbReference>
<dbReference type="InterPro" id="IPR020846">
    <property type="entry name" value="MFS_dom"/>
</dbReference>
<dbReference type="RefSeq" id="WP_380236279.1">
    <property type="nucleotide sequence ID" value="NZ_JBHSOD010000042.1"/>
</dbReference>
<dbReference type="EMBL" id="JBHSOD010000042">
    <property type="protein sequence ID" value="MFC5888583.1"/>
    <property type="molecule type" value="Genomic_DNA"/>
</dbReference>
<feature type="transmembrane region" description="Helical" evidence="7">
    <location>
        <begin position="182"/>
        <end position="202"/>
    </location>
</feature>
<feature type="domain" description="Major facilitator superfamily (MFS) profile" evidence="8">
    <location>
        <begin position="27"/>
        <end position="290"/>
    </location>
</feature>
<feature type="transmembrane region" description="Helical" evidence="7">
    <location>
        <begin position="30"/>
        <end position="53"/>
    </location>
</feature>